<organism evidence="1 2">
    <name type="scientific">candidate division WOR-1 bacterium DG_54_3</name>
    <dbReference type="NCBI Taxonomy" id="1703775"/>
    <lineage>
        <taxon>Bacteria</taxon>
        <taxon>Bacillati</taxon>
        <taxon>Saganbacteria</taxon>
    </lineage>
</organism>
<accession>A0A0S7XPZ8</accession>
<evidence type="ECO:0000313" key="1">
    <source>
        <dbReference type="EMBL" id="KPJ64578.1"/>
    </source>
</evidence>
<reference evidence="1 2" key="1">
    <citation type="journal article" date="2015" name="Microbiome">
        <title>Genomic resolution of linkages in carbon, nitrogen, and sulfur cycling among widespread estuary sediment bacteria.</title>
        <authorList>
            <person name="Baker B.J."/>
            <person name="Lazar C.S."/>
            <person name="Teske A.P."/>
            <person name="Dick G.J."/>
        </authorList>
    </citation>
    <scope>NUCLEOTIDE SEQUENCE [LARGE SCALE GENOMIC DNA]</scope>
    <source>
        <strain evidence="1">DG_54_3</strain>
    </source>
</reference>
<gene>
    <name evidence="1" type="ORF">AMJ44_12550</name>
</gene>
<evidence type="ECO:0008006" key="3">
    <source>
        <dbReference type="Google" id="ProtNLM"/>
    </source>
</evidence>
<dbReference type="InterPro" id="IPR009003">
    <property type="entry name" value="Peptidase_S1_PA"/>
</dbReference>
<dbReference type="Proteomes" id="UP000051861">
    <property type="component" value="Unassembled WGS sequence"/>
</dbReference>
<evidence type="ECO:0000313" key="2">
    <source>
        <dbReference type="Proteomes" id="UP000051861"/>
    </source>
</evidence>
<comment type="caution">
    <text evidence="1">The sequence shown here is derived from an EMBL/GenBank/DDBJ whole genome shotgun (WGS) entry which is preliminary data.</text>
</comment>
<proteinExistence type="predicted"/>
<dbReference type="Pfam" id="PF13365">
    <property type="entry name" value="Trypsin_2"/>
    <property type="match status" value="1"/>
</dbReference>
<dbReference type="SUPFAM" id="SSF50494">
    <property type="entry name" value="Trypsin-like serine proteases"/>
    <property type="match status" value="1"/>
</dbReference>
<dbReference type="EMBL" id="LIZX01000174">
    <property type="protein sequence ID" value="KPJ64578.1"/>
    <property type="molecule type" value="Genomic_DNA"/>
</dbReference>
<protein>
    <recommendedName>
        <fullName evidence="3">Peptidase S1 domain-containing protein</fullName>
    </recommendedName>
</protein>
<dbReference type="Gene3D" id="2.40.10.120">
    <property type="match status" value="1"/>
</dbReference>
<dbReference type="AlphaFoldDB" id="A0A0S7XPZ8"/>
<sequence>MPKLITMTTEVNRRVMEMVVFPIIKALYYPDGTEIHKLIGTGFFLSSKGFFLSARHVFQGRGSALDLEDAKSLAVYCVHSVHIKRKPVARYIDVASIKTRKDTDIAGGYVETNQFGKGDNSITEEEMRNTAHFNYTTIKDIPVGTGIWTVAYPLAVVNSLEKGGIHIYSKSDMYKGKITKHYPEGRDRGLLSWPAYETDMEIKGGASGGPVFISGSGGVAFAVNCTGIDPHCVSYVSSFAPLVSNSSK</sequence>
<name>A0A0S7XPZ8_UNCSA</name>